<feature type="domain" description="ABC transmembrane type-2" evidence="9">
    <location>
        <begin position="56"/>
        <end position="275"/>
    </location>
</feature>
<dbReference type="InterPro" id="IPR013525">
    <property type="entry name" value="ABC2_TM"/>
</dbReference>
<feature type="transmembrane region" description="Helical" evidence="8">
    <location>
        <begin position="164"/>
        <end position="185"/>
    </location>
</feature>
<evidence type="ECO:0000259" key="9">
    <source>
        <dbReference type="PROSITE" id="PS51012"/>
    </source>
</evidence>
<keyword evidence="6 8" id="KW-1133">Transmembrane helix</keyword>
<feature type="transmembrane region" description="Helical" evidence="8">
    <location>
        <begin position="254"/>
        <end position="273"/>
    </location>
</feature>
<keyword evidence="3" id="KW-1003">Cell membrane</keyword>
<protein>
    <recommendedName>
        <fullName evidence="9">ABC transmembrane type-2 domain-containing protein</fullName>
    </recommendedName>
</protein>
<dbReference type="GO" id="GO:0043190">
    <property type="term" value="C:ATP-binding cassette (ABC) transporter complex"/>
    <property type="evidence" value="ECO:0007669"/>
    <property type="project" value="InterPro"/>
</dbReference>
<evidence type="ECO:0000256" key="2">
    <source>
        <dbReference type="ARBA" id="ARBA00022448"/>
    </source>
</evidence>
<dbReference type="PANTHER" id="PTHR30413:SF8">
    <property type="entry name" value="TRANSPORT PERMEASE PROTEIN"/>
    <property type="match status" value="1"/>
</dbReference>
<evidence type="ECO:0000256" key="3">
    <source>
        <dbReference type="ARBA" id="ARBA00022475"/>
    </source>
</evidence>
<keyword evidence="7 8" id="KW-0472">Membrane</keyword>
<organism evidence="10">
    <name type="scientific">uncultured Poseidoniia archaeon</name>
    <dbReference type="NCBI Taxonomy" id="1697135"/>
    <lineage>
        <taxon>Archaea</taxon>
        <taxon>Methanobacteriati</taxon>
        <taxon>Thermoplasmatota</taxon>
        <taxon>Candidatus Poseidoniia</taxon>
        <taxon>environmental samples</taxon>
    </lineage>
</organism>
<feature type="transmembrane region" description="Helical" evidence="8">
    <location>
        <begin position="134"/>
        <end position="152"/>
    </location>
</feature>
<evidence type="ECO:0000256" key="7">
    <source>
        <dbReference type="ARBA" id="ARBA00023136"/>
    </source>
</evidence>
<dbReference type="Pfam" id="PF01061">
    <property type="entry name" value="ABC2_membrane"/>
    <property type="match status" value="1"/>
</dbReference>
<dbReference type="AlphaFoldDB" id="A0A1B1TFV8"/>
<comment type="subcellular location">
    <subcellularLocation>
        <location evidence="1">Cell inner membrane</location>
        <topology evidence="1">Multi-pass membrane protein</topology>
    </subcellularLocation>
</comment>
<sequence length="283" mass="32187">MSRQSMDKPSAVMELNPTPPFYKAPFHMYSNIKKNKSLLKNLVSRDFKVTYYGHALGYFWSLLEPLALTGIFFLVFIILRGDTDTLLPLKIMIGILIFTTFSKTLSSCTSCLVSNSSLIQQVYFPREIFPTAISGFRLMNLCLSILIIFPYMMYESIPLTKYMLLLPLSMIFSIMMAQGFGMMTASIQVRIRDTKQVIDLILRAAFFLSGVFFGAEHIPPEHLDTFLLNPIAVFLEMARAAVLGDMSYVTWEQIFRSIFIALSAFIVGSMVFVKSERKAVKFL</sequence>
<dbReference type="PRINTS" id="PR00164">
    <property type="entry name" value="ABC2TRNSPORT"/>
</dbReference>
<dbReference type="InterPro" id="IPR000412">
    <property type="entry name" value="ABC_2_transport"/>
</dbReference>
<dbReference type="InterPro" id="IPR047817">
    <property type="entry name" value="ABC2_TM_bact-type"/>
</dbReference>
<feature type="transmembrane region" description="Helical" evidence="8">
    <location>
        <begin position="197"/>
        <end position="215"/>
    </location>
</feature>
<evidence type="ECO:0000256" key="6">
    <source>
        <dbReference type="ARBA" id="ARBA00022989"/>
    </source>
</evidence>
<keyword evidence="2" id="KW-0813">Transport</keyword>
<dbReference type="PANTHER" id="PTHR30413">
    <property type="entry name" value="INNER MEMBRANE TRANSPORT PERMEASE"/>
    <property type="match status" value="1"/>
</dbReference>
<dbReference type="EMBL" id="KP211925">
    <property type="protein sequence ID" value="ANV81163.1"/>
    <property type="molecule type" value="Genomic_DNA"/>
</dbReference>
<proteinExistence type="predicted"/>
<evidence type="ECO:0000256" key="1">
    <source>
        <dbReference type="ARBA" id="ARBA00004429"/>
    </source>
</evidence>
<evidence type="ECO:0000256" key="5">
    <source>
        <dbReference type="ARBA" id="ARBA00022692"/>
    </source>
</evidence>
<evidence type="ECO:0000313" key="10">
    <source>
        <dbReference type="EMBL" id="ANV81163.1"/>
    </source>
</evidence>
<feature type="transmembrane region" description="Helical" evidence="8">
    <location>
        <begin position="91"/>
        <end position="113"/>
    </location>
</feature>
<evidence type="ECO:0000256" key="8">
    <source>
        <dbReference type="SAM" id="Phobius"/>
    </source>
</evidence>
<dbReference type="GO" id="GO:0015920">
    <property type="term" value="P:lipopolysaccharide transport"/>
    <property type="evidence" value="ECO:0007669"/>
    <property type="project" value="TreeGrafter"/>
</dbReference>
<reference evidence="10" key="2">
    <citation type="journal article" date="2015" name="ISME J.">
        <title>A new class of marine Euryarchaeota group II from the Mediterranean deep chlorophyll maximum.</title>
        <authorList>
            <person name="Martin-Cuadrado A.B."/>
            <person name="Garcia-Heredia I."/>
            <person name="Molto A.G."/>
            <person name="Lopez-Ubeda R."/>
            <person name="Kimes N."/>
            <person name="Lopez-Garcia P."/>
            <person name="Moreira D."/>
            <person name="Rodriguez-Valera F."/>
        </authorList>
    </citation>
    <scope>NUCLEOTIDE SEQUENCE</scope>
</reference>
<feature type="transmembrane region" description="Helical" evidence="8">
    <location>
        <begin position="55"/>
        <end position="79"/>
    </location>
</feature>
<accession>A0A1B1TFV8</accession>
<dbReference type="GO" id="GO:0140359">
    <property type="term" value="F:ABC-type transporter activity"/>
    <property type="evidence" value="ECO:0007669"/>
    <property type="project" value="InterPro"/>
</dbReference>
<dbReference type="PROSITE" id="PS51012">
    <property type="entry name" value="ABC_TM2"/>
    <property type="match status" value="1"/>
</dbReference>
<name>A0A1B1TFV8_9ARCH</name>
<keyword evidence="5 8" id="KW-0812">Transmembrane</keyword>
<evidence type="ECO:0000256" key="4">
    <source>
        <dbReference type="ARBA" id="ARBA00022519"/>
    </source>
</evidence>
<reference evidence="10" key="1">
    <citation type="submission" date="2014-11" db="EMBL/GenBank/DDBJ databases">
        <authorList>
            <person name="Zhu J."/>
            <person name="Qi W."/>
            <person name="Song R."/>
        </authorList>
    </citation>
    <scope>NUCLEOTIDE SEQUENCE</scope>
</reference>
<keyword evidence="4" id="KW-0997">Cell inner membrane</keyword>